<protein>
    <submittedName>
        <fullName evidence="2">Uncharacterized protein</fullName>
    </submittedName>
</protein>
<gene>
    <name evidence="2" type="ORF">QVD17_14832</name>
</gene>
<accession>A0AAD8KNN8</accession>
<feature type="compositionally biased region" description="Polar residues" evidence="1">
    <location>
        <begin position="22"/>
        <end position="37"/>
    </location>
</feature>
<evidence type="ECO:0000313" key="2">
    <source>
        <dbReference type="EMBL" id="KAK1426163.1"/>
    </source>
</evidence>
<organism evidence="2 3">
    <name type="scientific">Tagetes erecta</name>
    <name type="common">African marigold</name>
    <dbReference type="NCBI Taxonomy" id="13708"/>
    <lineage>
        <taxon>Eukaryota</taxon>
        <taxon>Viridiplantae</taxon>
        <taxon>Streptophyta</taxon>
        <taxon>Embryophyta</taxon>
        <taxon>Tracheophyta</taxon>
        <taxon>Spermatophyta</taxon>
        <taxon>Magnoliopsida</taxon>
        <taxon>eudicotyledons</taxon>
        <taxon>Gunneridae</taxon>
        <taxon>Pentapetalae</taxon>
        <taxon>asterids</taxon>
        <taxon>campanulids</taxon>
        <taxon>Asterales</taxon>
        <taxon>Asteraceae</taxon>
        <taxon>Asteroideae</taxon>
        <taxon>Heliantheae alliance</taxon>
        <taxon>Tageteae</taxon>
        <taxon>Tagetes</taxon>
    </lineage>
</organism>
<keyword evidence="3" id="KW-1185">Reference proteome</keyword>
<reference evidence="2" key="1">
    <citation type="journal article" date="2023" name="bioRxiv">
        <title>Improved chromosome-level genome assembly for marigold (Tagetes erecta).</title>
        <authorList>
            <person name="Jiang F."/>
            <person name="Yuan L."/>
            <person name="Wang S."/>
            <person name="Wang H."/>
            <person name="Xu D."/>
            <person name="Wang A."/>
            <person name="Fan W."/>
        </authorList>
    </citation>
    <scope>NUCLEOTIDE SEQUENCE</scope>
    <source>
        <strain evidence="2">WSJ</strain>
        <tissue evidence="2">Leaf</tissue>
    </source>
</reference>
<dbReference type="Proteomes" id="UP001229421">
    <property type="component" value="Unassembled WGS sequence"/>
</dbReference>
<dbReference type="AlphaFoldDB" id="A0AAD8KNN8"/>
<feature type="region of interest" description="Disordered" evidence="1">
    <location>
        <begin position="1"/>
        <end position="85"/>
    </location>
</feature>
<dbReference type="EMBL" id="JAUHHV010000004">
    <property type="protein sequence ID" value="KAK1426163.1"/>
    <property type="molecule type" value="Genomic_DNA"/>
</dbReference>
<proteinExistence type="predicted"/>
<evidence type="ECO:0000313" key="3">
    <source>
        <dbReference type="Proteomes" id="UP001229421"/>
    </source>
</evidence>
<evidence type="ECO:0000256" key="1">
    <source>
        <dbReference type="SAM" id="MobiDB-lite"/>
    </source>
</evidence>
<comment type="caution">
    <text evidence="2">The sequence shown here is derived from an EMBL/GenBank/DDBJ whole genome shotgun (WGS) entry which is preliminary data.</text>
</comment>
<sequence>MSAPSYSGVRQAGASSYSSSSTTIGNKPVSMQYTLGQNAPGLSGADNRVRRSDIQEAGTTTDVTKAASFTGFTHGNNNNDNDDDN</sequence>
<name>A0AAD8KNN8_TARER</name>